<keyword evidence="2" id="KW-1185">Reference proteome</keyword>
<evidence type="ECO:0000313" key="2">
    <source>
        <dbReference type="Proteomes" id="UP000293874"/>
    </source>
</evidence>
<reference evidence="1 2" key="1">
    <citation type="submission" date="2019-02" db="EMBL/GenBank/DDBJ databases">
        <title>Genomic Encyclopedia of Type Strains, Phase IV (KMG-IV): sequencing the most valuable type-strain genomes for metagenomic binning, comparative biology and taxonomic classification.</title>
        <authorList>
            <person name="Goeker M."/>
        </authorList>
    </citation>
    <scope>NUCLEOTIDE SEQUENCE [LARGE SCALE GENOMIC DNA]</scope>
    <source>
        <strain evidence="1 2">DSM 18116</strain>
    </source>
</reference>
<proteinExistence type="predicted"/>
<dbReference type="Proteomes" id="UP000293874">
    <property type="component" value="Unassembled WGS sequence"/>
</dbReference>
<comment type="caution">
    <text evidence="1">The sequence shown here is derived from an EMBL/GenBank/DDBJ whole genome shotgun (WGS) entry which is preliminary data.</text>
</comment>
<dbReference type="OrthoDB" id="1443684at2"/>
<accession>A0A4Q7N5C4</accession>
<evidence type="ECO:0000313" key="1">
    <source>
        <dbReference type="EMBL" id="RZS76228.1"/>
    </source>
</evidence>
<dbReference type="PROSITE" id="PS51257">
    <property type="entry name" value="PROKAR_LIPOPROTEIN"/>
    <property type="match status" value="1"/>
</dbReference>
<dbReference type="EMBL" id="SGXA01000001">
    <property type="protein sequence ID" value="RZS76228.1"/>
    <property type="molecule type" value="Genomic_DNA"/>
</dbReference>
<name>A0A4Q7N5C4_9BACT</name>
<dbReference type="AlphaFoldDB" id="A0A4Q7N5C4"/>
<organism evidence="1 2">
    <name type="scientific">Pseudobacter ginsenosidimutans</name>
    <dbReference type="NCBI Taxonomy" id="661488"/>
    <lineage>
        <taxon>Bacteria</taxon>
        <taxon>Pseudomonadati</taxon>
        <taxon>Bacteroidota</taxon>
        <taxon>Chitinophagia</taxon>
        <taxon>Chitinophagales</taxon>
        <taxon>Chitinophagaceae</taxon>
        <taxon>Pseudobacter</taxon>
    </lineage>
</organism>
<sequence length="119" mass="13084">MKLSIFLLCASALSVVACKKSKHDSGQLSGLYIEVAPVAGNTTLHFISGGRMVRGESGSSITDTSLVSFPENKIRLKSLRGEFPDIMLDFEIIDDKTIKIEYFGPMIPEAPKSYMVLRK</sequence>
<protein>
    <submittedName>
        <fullName evidence="1">Uncharacterized protein</fullName>
    </submittedName>
</protein>
<dbReference type="RefSeq" id="WP_130540539.1">
    <property type="nucleotide sequence ID" value="NZ_CP042431.1"/>
</dbReference>
<gene>
    <name evidence="1" type="ORF">EV199_2107</name>
</gene>